<evidence type="ECO:0000256" key="1">
    <source>
        <dbReference type="ARBA" id="ARBA00022729"/>
    </source>
</evidence>
<gene>
    <name evidence="4" type="ORF">IM755_07505</name>
</gene>
<dbReference type="Pfam" id="PF18962">
    <property type="entry name" value="Por_Secre_tail"/>
    <property type="match status" value="1"/>
</dbReference>
<dbReference type="InterPro" id="IPR025667">
    <property type="entry name" value="SprB_repeat"/>
</dbReference>
<proteinExistence type="predicted"/>
<dbReference type="EMBL" id="JADFTZ010000002">
    <property type="protein sequence ID" value="MBE9576558.1"/>
    <property type="molecule type" value="Genomic_DNA"/>
</dbReference>
<evidence type="ECO:0000313" key="4">
    <source>
        <dbReference type="EMBL" id="MBE9576558.1"/>
    </source>
</evidence>
<name>A0ABR9WRM0_9FLAO</name>
<evidence type="ECO:0000313" key="5">
    <source>
        <dbReference type="Proteomes" id="UP000656274"/>
    </source>
</evidence>
<evidence type="ECO:0000256" key="2">
    <source>
        <dbReference type="SAM" id="MobiDB-lite"/>
    </source>
</evidence>
<dbReference type="InterPro" id="IPR013783">
    <property type="entry name" value="Ig-like_fold"/>
</dbReference>
<feature type="compositionally biased region" description="Polar residues" evidence="2">
    <location>
        <begin position="83"/>
        <end position="96"/>
    </location>
</feature>
<dbReference type="Proteomes" id="UP000656274">
    <property type="component" value="Unassembled WGS sequence"/>
</dbReference>
<organism evidence="4 5">
    <name type="scientific">Flavobacterium proteolyticum</name>
    <dbReference type="NCBI Taxonomy" id="2911683"/>
    <lineage>
        <taxon>Bacteria</taxon>
        <taxon>Pseudomonadati</taxon>
        <taxon>Bacteroidota</taxon>
        <taxon>Flavobacteriia</taxon>
        <taxon>Flavobacteriales</taxon>
        <taxon>Flavobacteriaceae</taxon>
        <taxon>Flavobacterium</taxon>
    </lineage>
</organism>
<feature type="domain" description="Secretion system C-terminal sorting" evidence="3">
    <location>
        <begin position="1879"/>
        <end position="1955"/>
    </location>
</feature>
<sequence>MKKFILFYRENTQSFVCLWQKLTRVFKDWSSYLQEVEFNKNWVCRFTILFLVLGQVSFYGQSNTNNSQWGKNGPASAPESPVNWANGNAQGTNSHFTEGESIPTRIELAGLTPNVPASVTFDINIIQGTDGQHAFDFFTGPNRIEEIVNPLDGLTGYNPTKSTYVFPIPNAGNTGGVPASYYNETALKMACQQNADAAFPDKNSLWIYNGTISNITYVWGNENASSTQKTYCTVTFTPTSTKALLVLGCHIAAELTVSCEGWGVGNGASTISGSPYHFHIQNICSPLSNCVTLGSQDQQMASSSVIVPPTCSITPLSASVCSGDTATFTATGINGSGGAPYTFVWTGPNGFTATTASITVGVAGTYSVVVKDKNGVPTENPCSVNLVVNNNPSPSVDDEQACVGATATFATASVPGYTYQWYLNNVLISGATNNSYTTPILTSADNGGVYKVIVIDGSHNTACDGEDAGILTVNALPIVAANDVSVCAGFTVQLTASPAGGTWSGNHVRASGLFDASGLAAGSYNVTYTYSDANQCSNSDVAVVTVNGLPIVAANDASVCTGFTVQLTASPAGGTWSGDHVSASGLFDASGLVAGSYNVTYTYSDANQCSNSDVAVVTVNALPIVVANDASVCTGFTVQLTASPAGGTWSGDHVSASGLFDASGLVAGSYNVTYTYSDANQCSNSDVAVVTVNALPIVAANDTSVCTGFTVQLTASPAGGTWSGDHVSASGLFDASGLVAGSYNVTYTYSDANQCSNSDVAVITVNALPIVVANDASICTGFTEQLTASPAGGTWSGDHVSASGLFDASGLAAGPYNVTYTYSDANQCSNSDVAVITVNGLPIVAANDASVCTGFTVQLTASPAGGTWSGDHVSASGLFDASGLAAGSYNVTYTYSDANQCTNSDVAVVTVNGLPIVAANDASVCTGFTVQLTASPAGGTWSGDHVSASGLFDASGLAAGPYNVTYTYSDANQCSNSDVAVITVNALPIVVANDASVCTGFTVQLTALPAGGTWSGDHVSASGLFNASGLTAGSYNVTYTYSDANQCSNSDVAVVTVNALPIVAANDASVCTGFTVQLTASPAGGTWSGDHVSASGLFDASGLVAGSYNVTYTYSDSNQCSNSDVAVVTVNALPIVAANDTSVCTGFTVQLTASPAGGTWSGDHVSASGLFDASGLVAGSYNVTYTYSDANQCSNSDVAVVTVNALPIVVANDTSVCSGFTVQLTASPAGGTWSGDHVSASGLFDASGLVAGSYNVTYTYSDANQCSNSDVAVVTVNGLPIVNANDASVCTGFTVQLTASPAGGTWSGDHVSASGLFDSEGLAPGTYNVTYTYNDGNECTNSDGAVVIINALPVLECPDDSMDNQVQCGVSVALAQSTTNSNFDAWFNSFATLNSDPDFEVINVTYVYTPLNAEPTEGHAPLNPTLGVADVVETSVLVTWTVQDENGCSSSCSASFRLSYNCNLTCEASVTPVLCSGDNSGSIRVISGGSTPPYTLVISGANLQEPIVKVFQGDFDDTTSNLLAGTYEYLVTDAVGITCNTGSPLEIIQPNALSLSLEMRPENCSGSATGSIQAVFSGGTPPYFVSIDGGVATEQSSPYTFLGLSSGSHSISIVDANDCEILDEINVELIPCDNDYCTYTQGFYGNYAGLGCTQDLGVVNSQIMMRKALELVGGSYNFGSVTTGNFFTLKLSDVIGIANPRDNNIYKMLPGGGSPRKLIGFATYDMYSTWSDNDPLTSKGSRKGSINNNLLSQTMTLFFNIQVDGDLGGLELEATFATAKTIECGSNIPNMETVQVFSIPQNVINYLNSNGGATVGNLFVLANKALGGENIGVLSHSNINAAVDAINRGYDECRVGVPIPEETDIAVSGDLGDLNITAYPNPFKEYITLNYQFDYDSSVTIQIYDIKGTLLYQFEDKDVYFGKELKIDLNFNHSGGELYILKLMTTKEVVTHKIVSGNQ</sequence>
<dbReference type="RefSeq" id="WP_194095336.1">
    <property type="nucleotide sequence ID" value="NZ_JADFTZ010000002.1"/>
</dbReference>
<accession>A0ABR9WRM0</accession>
<keyword evidence="1" id="KW-0732">Signal</keyword>
<dbReference type="Gene3D" id="2.60.40.10">
    <property type="entry name" value="Immunoglobulins"/>
    <property type="match status" value="2"/>
</dbReference>
<keyword evidence="5" id="KW-1185">Reference proteome</keyword>
<dbReference type="NCBIfam" id="TIGR04183">
    <property type="entry name" value="Por_Secre_tail"/>
    <property type="match status" value="1"/>
</dbReference>
<dbReference type="Pfam" id="PF13573">
    <property type="entry name" value="SprB"/>
    <property type="match status" value="2"/>
</dbReference>
<dbReference type="InterPro" id="IPR026444">
    <property type="entry name" value="Secre_tail"/>
</dbReference>
<reference evidence="4 5" key="1">
    <citation type="submission" date="2020-10" db="EMBL/GenBank/DDBJ databases">
        <title>The genome sequence of Flavobacterium aquaticum 1Y8A.</title>
        <authorList>
            <person name="Liu Y."/>
        </authorList>
    </citation>
    <scope>NUCLEOTIDE SEQUENCE [LARGE SCALE GENOMIC DNA]</scope>
    <source>
        <strain evidence="4 5">1Y8A</strain>
    </source>
</reference>
<comment type="caution">
    <text evidence="4">The sequence shown here is derived from an EMBL/GenBank/DDBJ whole genome shotgun (WGS) entry which is preliminary data.</text>
</comment>
<protein>
    <submittedName>
        <fullName evidence="4">T9SS type A sorting domain-containing protein</fullName>
    </submittedName>
</protein>
<evidence type="ECO:0000259" key="3">
    <source>
        <dbReference type="Pfam" id="PF18962"/>
    </source>
</evidence>
<feature type="region of interest" description="Disordered" evidence="2">
    <location>
        <begin position="68"/>
        <end position="97"/>
    </location>
</feature>